<dbReference type="InterPro" id="IPR038673">
    <property type="entry name" value="OprB_sf"/>
</dbReference>
<organism evidence="3 4">
    <name type="scientific">Altererythrobacter litoralis</name>
    <dbReference type="NCBI Taxonomy" id="3113904"/>
    <lineage>
        <taxon>Bacteria</taxon>
        <taxon>Pseudomonadati</taxon>
        <taxon>Pseudomonadota</taxon>
        <taxon>Alphaproteobacteria</taxon>
        <taxon>Sphingomonadales</taxon>
        <taxon>Erythrobacteraceae</taxon>
        <taxon>Altererythrobacter</taxon>
    </lineage>
</organism>
<protein>
    <submittedName>
        <fullName evidence="3">Carbohydrate porin</fullName>
    </submittedName>
</protein>
<dbReference type="Pfam" id="PF04966">
    <property type="entry name" value="OprB"/>
    <property type="match status" value="1"/>
</dbReference>
<evidence type="ECO:0000256" key="2">
    <source>
        <dbReference type="RuleBase" id="RU363072"/>
    </source>
</evidence>
<feature type="chain" id="PRO_5044977316" evidence="2">
    <location>
        <begin position="36"/>
        <end position="450"/>
    </location>
</feature>
<dbReference type="EMBL" id="JAZDQV010000002">
    <property type="protein sequence ID" value="MEE1876518.1"/>
    <property type="molecule type" value="Genomic_DNA"/>
</dbReference>
<name>A0ABU7GCF4_9SPHN</name>
<dbReference type="Proteomes" id="UP001343492">
    <property type="component" value="Unassembled WGS sequence"/>
</dbReference>
<dbReference type="Gene3D" id="2.40.160.180">
    <property type="entry name" value="Carbohydrate-selective porin OprB"/>
    <property type="match status" value="1"/>
</dbReference>
<gene>
    <name evidence="3" type="ORF">VRS74_02315</name>
</gene>
<evidence type="ECO:0000256" key="1">
    <source>
        <dbReference type="ARBA" id="ARBA00008769"/>
    </source>
</evidence>
<evidence type="ECO:0000313" key="4">
    <source>
        <dbReference type="Proteomes" id="UP001343492"/>
    </source>
</evidence>
<keyword evidence="2" id="KW-0732">Signal</keyword>
<reference evidence="3 4" key="1">
    <citation type="submission" date="2024-01" db="EMBL/GenBank/DDBJ databases">
        <title>The genome sequence of Erythrobacteraceae sp. strain 1XM1-14.</title>
        <authorList>
            <person name="Liu Y."/>
        </authorList>
    </citation>
    <scope>NUCLEOTIDE SEQUENCE [LARGE SCALE GENOMIC DNA]</scope>
    <source>
        <strain evidence="3 4">1XM1-14</strain>
    </source>
</reference>
<comment type="similarity">
    <text evidence="1 2">Belongs to the OprB family.</text>
</comment>
<accession>A0ABU7GCF4</accession>
<dbReference type="InterPro" id="IPR007049">
    <property type="entry name" value="Carb-sel_porin_OprB"/>
</dbReference>
<feature type="signal peptide" evidence="2">
    <location>
        <begin position="1"/>
        <end position="35"/>
    </location>
</feature>
<keyword evidence="4" id="KW-1185">Reference proteome</keyword>
<sequence length="450" mass="47473">MRVAKPAPHARKGRSKAWAASFAMLALPLTSPALAGSETEPADGSAASVAITTSHAAAAPTPVASAVSLDGALLAPAASVPPEAAPTEKVKARIVASQFVDMPVAGDAADTLRYSGRVDGYFDIKGSAFGIDESVTLTIRPEFTWGKDSNGTIGLIPNNTALFRGEGADDFDLSVSITKRWKSGARLTVGKVNVLDLGAKLPVVGSDGHYGFQNLSMALPPSAIIPNTITGALLEVPTEKVLYRLWVYDPDSQYGRTGFETSFKSGVGFLGSVTFPVKLGGKPGYYALKLSGSTRDDINADSLPAVLVPAPGSRFGNSRGEFAAVLAGYQYLAVYPEAPGKGWGIFGQVYASKGDPTFLDRSAMLGVSGNPRFRPQDRFGAAWFRYSLTDRLVNVLAPRVALQDEEGVELFYTLGLSKQLELTADVQVIDSAVTRRDTGVIAGMRLTVSF</sequence>
<dbReference type="PANTHER" id="PTHR37944:SF1">
    <property type="entry name" value="PORIN B"/>
    <property type="match status" value="1"/>
</dbReference>
<comment type="caution">
    <text evidence="3">The sequence shown here is derived from an EMBL/GenBank/DDBJ whole genome shotgun (WGS) entry which is preliminary data.</text>
</comment>
<dbReference type="PANTHER" id="PTHR37944">
    <property type="entry name" value="PORIN B"/>
    <property type="match status" value="1"/>
</dbReference>
<dbReference type="InterPro" id="IPR052932">
    <property type="entry name" value="OprB_Porin"/>
</dbReference>
<dbReference type="RefSeq" id="WP_354143628.1">
    <property type="nucleotide sequence ID" value="NZ_JAZDQV010000002.1"/>
</dbReference>
<evidence type="ECO:0000313" key="3">
    <source>
        <dbReference type="EMBL" id="MEE1876518.1"/>
    </source>
</evidence>
<proteinExistence type="inferred from homology"/>